<evidence type="ECO:0000313" key="6">
    <source>
        <dbReference type="Proteomes" id="UP000439591"/>
    </source>
</evidence>
<keyword evidence="5" id="KW-1185">Reference proteome</keyword>
<keyword evidence="1" id="KW-0472">Membrane</keyword>
<dbReference type="InterPro" id="IPR003672">
    <property type="entry name" value="CobN/Mg_chltase"/>
</dbReference>
<dbReference type="GO" id="GO:0051116">
    <property type="term" value="F:cobaltochelatase activity"/>
    <property type="evidence" value="ECO:0007669"/>
    <property type="project" value="UniProtKB-EC"/>
</dbReference>
<evidence type="ECO:0000313" key="5">
    <source>
        <dbReference type="Proteomes" id="UP000435877"/>
    </source>
</evidence>
<dbReference type="Proteomes" id="UP000439591">
    <property type="component" value="Unassembled WGS sequence"/>
</dbReference>
<dbReference type="PANTHER" id="PTHR44119">
    <property type="entry name" value="MAGNESIUM-CHELATASE SUBUNIT CHLH, CHLOROPLASTIC"/>
    <property type="match status" value="1"/>
</dbReference>
<keyword evidence="4" id="KW-0436">Ligase</keyword>
<accession>A0A5S9P300</accession>
<keyword evidence="1" id="KW-0812">Transmembrane</keyword>
<dbReference type="CDD" id="cd10150">
    <property type="entry name" value="CobN_like"/>
    <property type="match status" value="1"/>
</dbReference>
<feature type="domain" description="CobN/magnesium chelatase" evidence="2">
    <location>
        <begin position="889"/>
        <end position="1357"/>
    </location>
</feature>
<feature type="domain" description="CobN/magnesium chelatase" evidence="2">
    <location>
        <begin position="630"/>
        <end position="884"/>
    </location>
</feature>
<feature type="domain" description="CobN/magnesium chelatase" evidence="2">
    <location>
        <begin position="183"/>
        <end position="526"/>
    </location>
</feature>
<name>A0A5S9P300_9GAMM</name>
<dbReference type="Proteomes" id="UP000435877">
    <property type="component" value="Unassembled WGS sequence"/>
</dbReference>
<evidence type="ECO:0000259" key="2">
    <source>
        <dbReference type="Pfam" id="PF02514"/>
    </source>
</evidence>
<evidence type="ECO:0000313" key="4">
    <source>
        <dbReference type="EMBL" id="CAA0097691.1"/>
    </source>
</evidence>
<protein>
    <submittedName>
        <fullName evidence="4">Aerobic cobaltochelatase subunit CobN</fullName>
        <ecNumber evidence="4">6.6.1.2</ecNumber>
    </submittedName>
</protein>
<gene>
    <name evidence="4" type="primary">cobN</name>
    <name evidence="3" type="ORF">IHBHHGIJ_01983</name>
    <name evidence="4" type="ORF">KFEGEMFD_01585</name>
</gene>
<dbReference type="RefSeq" id="WP_235035654.1">
    <property type="nucleotide sequence ID" value="NZ_CACSIK010000001.1"/>
</dbReference>
<feature type="transmembrane region" description="Helical" evidence="1">
    <location>
        <begin position="1470"/>
        <end position="1487"/>
    </location>
</feature>
<keyword evidence="1" id="KW-1133">Transmembrane helix</keyword>
<dbReference type="EC" id="6.6.1.2" evidence="4"/>
<proteinExistence type="predicted"/>
<dbReference type="PANTHER" id="PTHR44119:SF4">
    <property type="entry name" value="AEROBIC COBALTOCHELATASE SUBUNIT COBN"/>
    <property type="match status" value="1"/>
</dbReference>
<organism evidence="4 6">
    <name type="scientific">Zhongshania aliphaticivorans</name>
    <dbReference type="NCBI Taxonomy" id="1470434"/>
    <lineage>
        <taxon>Bacteria</taxon>
        <taxon>Pseudomonadati</taxon>
        <taxon>Pseudomonadota</taxon>
        <taxon>Gammaproteobacteria</taxon>
        <taxon>Cellvibrionales</taxon>
        <taxon>Spongiibacteraceae</taxon>
        <taxon>Zhongshania</taxon>
    </lineage>
</organism>
<dbReference type="Pfam" id="PF02514">
    <property type="entry name" value="CobN-Mg_chel"/>
    <property type="match status" value="3"/>
</dbReference>
<evidence type="ECO:0000313" key="3">
    <source>
        <dbReference type="EMBL" id="CAA0090279.1"/>
    </source>
</evidence>
<dbReference type="EMBL" id="CACSIM010000002">
    <property type="protein sequence ID" value="CAA0097691.1"/>
    <property type="molecule type" value="Genomic_DNA"/>
</dbReference>
<reference evidence="5 6" key="1">
    <citation type="submission" date="2019-11" db="EMBL/GenBank/DDBJ databases">
        <authorList>
            <person name="Holert J."/>
        </authorList>
    </citation>
    <scope>NUCLEOTIDE SEQUENCE [LARGE SCALE GENOMIC DNA]</scope>
    <source>
        <strain evidence="4">BC3_2A</strain>
        <strain evidence="3">SB11_1A</strain>
    </source>
</reference>
<sequence>MSTLLPIADLLTSKRRQRMSFSAFLFITLFSLFGTNLSLAATNTLTAIVSDRSAPTLIASAHQLLQEKTEVQIRIRTVSQIIAMDDRQLQTLISNSQSLLFIAVFGEPVERLLNQRFPASQKRTVLHSDRRLMALQRDRHGDIFASSIPEDVVGDRDAVIDEPSLTAKQAAAPPYADWLQARAYWVNRSVDNGVSLFNFILSNGKQITPAQAVAPLRFAVYQNDQANWLTPDKLTQALKPMRRTLWIIDHDGGDISGDWALHQQLCQATQWQCVSILAGWGEPSVAAISQIHDIMRGSLAGTPAAIVTVQDFVIGGGEGREKVTQLLTKINLPILKAVRLSEWSEAEWALSPEGIPRDSVHYRVAMPELQGISQPQVLALAEPSGIDPLTGGSLYRSKPIDNEVKRQAQRLTRWMTLQEKANADKRIGVVYYNHPPGRHNIGADNLNVPESLLEMLQAMKAAGYKTGPLPKDANALLDKLQATGVNLPDDRAALSAMSTQVNTISGDDYQAWFATLPKVVQAEMVNGPLGELQVWLQEQVDNAVALESVTERQSRLALISARMSNTISDLQHALDGVRDAGRARALDLLAQTEAEYQAVIQRSADGGTPNWQSSEKLVKAIIDMGIEGIRGWGTAPGRVMVWKNKILIPGVQFGNVFLGPQPPRGWEINEELLHANMSFPPPHQYLGFYHYINDVFKADALVHVGRHSTYEFLPKRSVGLSENDYPSIAVGDLPSVYPYIVDGVGEGIQAKRRGLAVMIDHLTPPLAATELYDSLLEIRQLIESAEAANDADTRARAVKALRDKIDETNLRDELIASMDEELKVRGIGFEETDDSFLLHEVGHYLTKLQESFMPLGLHVFGRNWQPDAVDTMISSMLQGDNSGNDKSSKDDWRNKLIASPAAEMSALLNGLNGHFVEPGKGNDPIRTPESLPTGRNFYALDGSLLPTRVGFEVGTALAAKVLSGESGVAIANTDTHNNKQGIILWASDAVRDEGAMIAFGMKLLGVQPVWNSRGIIKGLARLPLGPDQPQRLDVVFTTSGLFRDLYGKHLLLLDKAGLMALDASSDRIRRDYPALTLALNKALAPLGEAERGGNETFEQNQFANNWVNEARELLAANPSIKPDELGRQTSLRVFGIAPGGYGAGINRLVERSGAWQDRSELADVFIKRMGHAYGAGMHGQSAQDQFKRQLQSVSQTFLGRASNLYGLIDNNDAFDYLGGFNLAVETVSGKVPASAVINHADNRNLQIDALHDALLSELRGRFFNPQWIKPLMEEGYSGARTMGSEFIEYLWGWQVTSPDIINDKVWEEVKSVYIDDAQNLGLKAFLADDNNRYVQTNILAVMLVAIDKGFWAADADTTQQLAEQFANNIIEHGNPGSGHTHARHPMYDLVKSQLSAKKAEQLEAKLQSSRMDDADINATNNSAKAPSHIQEIEIDKAEFAAQTAAASASASQAKATDNASDSTQSQASDYLAWLVGIGVILMLGGLWRGRRSNR</sequence>
<evidence type="ECO:0000256" key="1">
    <source>
        <dbReference type="SAM" id="Phobius"/>
    </source>
</evidence>
<dbReference type="EMBL" id="CACSIK010000001">
    <property type="protein sequence ID" value="CAA0090279.1"/>
    <property type="molecule type" value="Genomic_DNA"/>
</dbReference>